<proteinExistence type="predicted"/>
<name>A0AA48IHK3_9FIRM</name>
<dbReference type="SUPFAM" id="SSF49373">
    <property type="entry name" value="Invasin/intimin cell-adhesion fragments"/>
    <property type="match status" value="1"/>
</dbReference>
<sequence>MNNKHYYTCERNNYFFGKLMTVRDFENEQTYFNSKRRLGNRMLNGTGIVSGLDIILIDSKTFFLETGMALDYMGREIIVPEASVKKLNVIEGFEENKDKGIVYLCIKYKEELKETTFSVTMSGKSSGTGKEFNKIGETYELFLTSDVPKEENLKLDSLVDQIVEVYNKNGIKISLQINRYVNPNKNIKIKLLFQKENVESPVKFNFNIHGEFFKALNGKEDLEISYKETEVSTYKKFTKEYYLHCNAVSTSQTNLILRREFFELKLGIEILRMRKSLEIPISIEIADIKDIVIDKYYSRHFDEIIEDIENRHIYLAKFHLITSKVSYFIDDIEKHPFKQYLFSNDLIELLGNLNSKSEYMNLSETSEGESNDEKERFQNKKPKVTNLSTNKVDNITTGIERITLGFNPKVNKCFYSYEFVHGLGVGNVAVITSVDNSSYDINQKGLVVFGDSSIFSKEEITFSAPHVQISSVLNAEKGTIRLGIRLLERTSLQAVDIRWWAIKPHEIKRIDEDLVVDDNIRVVITPNTTQIKPLEQYRFNAHIEGASSQEVIWSLAKEKTGSIDNNGLYTAPSKEGVFEIRATSTKFENKTDSAYVVVSVR</sequence>
<dbReference type="EMBL" id="AP027925">
    <property type="protein sequence ID" value="BED93010.1"/>
    <property type="molecule type" value="Genomic_DNA"/>
</dbReference>
<organism evidence="2">
    <name type="scientific">Candidatus Paraimprobicoccus trichonymphae</name>
    <dbReference type="NCBI Taxonomy" id="3033793"/>
    <lineage>
        <taxon>Bacteria</taxon>
        <taxon>Bacillati</taxon>
        <taxon>Bacillota</taxon>
        <taxon>Clostridia</taxon>
        <taxon>Candidatus Paraimprobicoccus</taxon>
    </lineage>
</organism>
<evidence type="ECO:0000256" key="1">
    <source>
        <dbReference type="SAM" id="MobiDB-lite"/>
    </source>
</evidence>
<dbReference type="AlphaFoldDB" id="A0AA48IHK3"/>
<feature type="region of interest" description="Disordered" evidence="1">
    <location>
        <begin position="362"/>
        <end position="382"/>
    </location>
</feature>
<evidence type="ECO:0008006" key="3">
    <source>
        <dbReference type="Google" id="ProtNLM"/>
    </source>
</evidence>
<dbReference type="InterPro" id="IPR008964">
    <property type="entry name" value="Invasin/intimin_cell_adhesion"/>
</dbReference>
<evidence type="ECO:0000313" key="2">
    <source>
        <dbReference type="EMBL" id="BED93010.1"/>
    </source>
</evidence>
<dbReference type="Proteomes" id="UP001335720">
    <property type="component" value="Chromosome"/>
</dbReference>
<protein>
    <recommendedName>
        <fullName evidence="3">BIG2 domain-containing protein</fullName>
    </recommendedName>
</protein>
<accession>A0AA48IHK3</accession>
<reference evidence="2" key="1">
    <citation type="journal article" date="2023" name="ISME J.">
        <title>Emergence of putative energy parasites within Clostridia revealed by genome analysis of a novel endosymbiotic clade.</title>
        <authorList>
            <person name="Takahashi K."/>
            <person name="Kuwahara H."/>
            <person name="Horikawa Y."/>
            <person name="Izawa K."/>
            <person name="Kato D."/>
            <person name="Inagaki T."/>
            <person name="Yuki M."/>
            <person name="Ohkuma M."/>
            <person name="Hongoh Y."/>
        </authorList>
    </citation>
    <scope>NUCLEOTIDE SEQUENCE</scope>
    <source>
        <strain evidence="2">RsTa-C01</strain>
    </source>
</reference>
<dbReference type="Gene3D" id="2.60.40.1080">
    <property type="match status" value="1"/>
</dbReference>
<dbReference type="KEGG" id="ptrh:RsTaC01_0950"/>
<gene>
    <name evidence="2" type="ORF">RsTaC01_0950</name>
</gene>